<gene>
    <name evidence="9" type="ORF">SAMN05443144_106184</name>
</gene>
<dbReference type="SUPFAM" id="SSF47384">
    <property type="entry name" value="Homodimeric domain of signal transducing histidine kinase"/>
    <property type="match status" value="1"/>
</dbReference>
<dbReference type="InterPro" id="IPR004358">
    <property type="entry name" value="Sig_transdc_His_kin-like_C"/>
</dbReference>
<dbReference type="STRING" id="1194090.SAMN05443144_106184"/>
<dbReference type="AlphaFoldDB" id="A0A1M4ZZN4"/>
<evidence type="ECO:0000313" key="9">
    <source>
        <dbReference type="EMBL" id="SHF23475.1"/>
    </source>
</evidence>
<reference evidence="9 10" key="1">
    <citation type="submission" date="2016-11" db="EMBL/GenBank/DDBJ databases">
        <authorList>
            <person name="Jaros S."/>
            <person name="Januszkiewicz K."/>
            <person name="Wedrychowicz H."/>
        </authorList>
    </citation>
    <scope>NUCLEOTIDE SEQUENCE [LARGE SCALE GENOMIC DNA]</scope>
    <source>
        <strain evidence="9 10">DSM 21986</strain>
    </source>
</reference>
<dbReference type="EMBL" id="FQUS01000006">
    <property type="protein sequence ID" value="SHF23475.1"/>
    <property type="molecule type" value="Genomic_DNA"/>
</dbReference>
<dbReference type="PROSITE" id="PS50109">
    <property type="entry name" value="HIS_KIN"/>
    <property type="match status" value="1"/>
</dbReference>
<dbReference type="SMART" id="SM00388">
    <property type="entry name" value="HisKA"/>
    <property type="match status" value="1"/>
</dbReference>
<evidence type="ECO:0000256" key="6">
    <source>
        <dbReference type="ARBA" id="ARBA00023012"/>
    </source>
</evidence>
<evidence type="ECO:0000256" key="1">
    <source>
        <dbReference type="ARBA" id="ARBA00000085"/>
    </source>
</evidence>
<dbReference type="InterPro" id="IPR005467">
    <property type="entry name" value="His_kinase_dom"/>
</dbReference>
<organism evidence="9 10">
    <name type="scientific">Fodinibius roseus</name>
    <dbReference type="NCBI Taxonomy" id="1194090"/>
    <lineage>
        <taxon>Bacteria</taxon>
        <taxon>Pseudomonadati</taxon>
        <taxon>Balneolota</taxon>
        <taxon>Balneolia</taxon>
        <taxon>Balneolales</taxon>
        <taxon>Balneolaceae</taxon>
        <taxon>Fodinibius</taxon>
    </lineage>
</organism>
<dbReference type="InterPro" id="IPR036097">
    <property type="entry name" value="HisK_dim/P_sf"/>
</dbReference>
<dbReference type="EC" id="2.7.13.3" evidence="2"/>
<name>A0A1M4ZZN4_9BACT</name>
<evidence type="ECO:0000256" key="4">
    <source>
        <dbReference type="ARBA" id="ARBA00022679"/>
    </source>
</evidence>
<dbReference type="CDD" id="cd00075">
    <property type="entry name" value="HATPase"/>
    <property type="match status" value="1"/>
</dbReference>
<sequence>MPEEPHPELKVLTEYLSDKKEAILEQWEQEITERGVKSQDLLSISQSAFQNSIPAFIDNFCNGMLHQRQALSDVLGEMHGSQRWEYGLALQETMREWNILELVLMDQINAFQEENTLSVASLKKAHRFLIEDINEGILYSVKKYAELQQQESEARLRDLQQALKEPSDISRRHNLRSTSHDLKGIMKNIQMGFFLLEDENIDREAAEIIEKMSISADSLEQLLNDLLDLFRLEARHEEIELSEFDATKILSELCESMHPMATSKDLELACDGPESLIVKSDSQKVQRIARNLILNALKYTSEGYVKVKWKEQSDHQWSLEITDTGPGLSATHAETLTTKTKPSSPVESEPLSSPANQQAPDEVQNHGEGIGLLIVRHLCKLLDANISITTAPEDGTSFEILFPRDLSGK</sequence>
<dbReference type="GO" id="GO:0000155">
    <property type="term" value="F:phosphorelay sensor kinase activity"/>
    <property type="evidence" value="ECO:0007669"/>
    <property type="project" value="InterPro"/>
</dbReference>
<dbReference type="Pfam" id="PF00512">
    <property type="entry name" value="HisKA"/>
    <property type="match status" value="1"/>
</dbReference>
<keyword evidence="10" id="KW-1185">Reference proteome</keyword>
<protein>
    <recommendedName>
        <fullName evidence="2">histidine kinase</fullName>
        <ecNumber evidence="2">2.7.13.3</ecNumber>
    </recommendedName>
</protein>
<evidence type="ECO:0000256" key="3">
    <source>
        <dbReference type="ARBA" id="ARBA00022553"/>
    </source>
</evidence>
<comment type="catalytic activity">
    <reaction evidence="1">
        <text>ATP + protein L-histidine = ADP + protein N-phospho-L-histidine.</text>
        <dbReference type="EC" id="2.7.13.3"/>
    </reaction>
</comment>
<keyword evidence="4" id="KW-0808">Transferase</keyword>
<feature type="domain" description="Histidine kinase" evidence="8">
    <location>
        <begin position="177"/>
        <end position="406"/>
    </location>
</feature>
<evidence type="ECO:0000259" key="8">
    <source>
        <dbReference type="PROSITE" id="PS50109"/>
    </source>
</evidence>
<evidence type="ECO:0000256" key="7">
    <source>
        <dbReference type="SAM" id="MobiDB-lite"/>
    </source>
</evidence>
<dbReference type="SMART" id="SM00387">
    <property type="entry name" value="HATPase_c"/>
    <property type="match status" value="1"/>
</dbReference>
<dbReference type="Gene3D" id="3.30.565.10">
    <property type="entry name" value="Histidine kinase-like ATPase, C-terminal domain"/>
    <property type="match status" value="1"/>
</dbReference>
<dbReference type="Gene3D" id="1.10.287.130">
    <property type="match status" value="1"/>
</dbReference>
<dbReference type="Proteomes" id="UP000184041">
    <property type="component" value="Unassembled WGS sequence"/>
</dbReference>
<proteinExistence type="predicted"/>
<keyword evidence="3" id="KW-0597">Phosphoprotein</keyword>
<dbReference type="CDD" id="cd00082">
    <property type="entry name" value="HisKA"/>
    <property type="match status" value="1"/>
</dbReference>
<accession>A0A1M4ZZN4</accession>
<dbReference type="RefSeq" id="WP_073061716.1">
    <property type="nucleotide sequence ID" value="NZ_FQUS01000006.1"/>
</dbReference>
<dbReference type="InterPro" id="IPR050736">
    <property type="entry name" value="Sensor_HK_Regulatory"/>
</dbReference>
<evidence type="ECO:0000256" key="5">
    <source>
        <dbReference type="ARBA" id="ARBA00022777"/>
    </source>
</evidence>
<feature type="compositionally biased region" description="Low complexity" evidence="7">
    <location>
        <begin position="342"/>
        <end position="354"/>
    </location>
</feature>
<dbReference type="InterPro" id="IPR036890">
    <property type="entry name" value="HATPase_C_sf"/>
</dbReference>
<dbReference type="OrthoDB" id="9764438at2"/>
<keyword evidence="6" id="KW-0902">Two-component regulatory system</keyword>
<dbReference type="SUPFAM" id="SSF55874">
    <property type="entry name" value="ATPase domain of HSP90 chaperone/DNA topoisomerase II/histidine kinase"/>
    <property type="match status" value="1"/>
</dbReference>
<dbReference type="PANTHER" id="PTHR43711:SF1">
    <property type="entry name" value="HISTIDINE KINASE 1"/>
    <property type="match status" value="1"/>
</dbReference>
<feature type="region of interest" description="Disordered" evidence="7">
    <location>
        <begin position="335"/>
        <end position="363"/>
    </location>
</feature>
<evidence type="ECO:0000256" key="2">
    <source>
        <dbReference type="ARBA" id="ARBA00012438"/>
    </source>
</evidence>
<dbReference type="InterPro" id="IPR003661">
    <property type="entry name" value="HisK_dim/P_dom"/>
</dbReference>
<evidence type="ECO:0000313" key="10">
    <source>
        <dbReference type="Proteomes" id="UP000184041"/>
    </source>
</evidence>
<dbReference type="InterPro" id="IPR003594">
    <property type="entry name" value="HATPase_dom"/>
</dbReference>
<keyword evidence="5 9" id="KW-0418">Kinase</keyword>
<dbReference type="PANTHER" id="PTHR43711">
    <property type="entry name" value="TWO-COMPONENT HISTIDINE KINASE"/>
    <property type="match status" value="1"/>
</dbReference>
<dbReference type="Pfam" id="PF02518">
    <property type="entry name" value="HATPase_c"/>
    <property type="match status" value="1"/>
</dbReference>
<dbReference type="PRINTS" id="PR00344">
    <property type="entry name" value="BCTRLSENSOR"/>
</dbReference>